<evidence type="ECO:0000313" key="2">
    <source>
        <dbReference type="EMBL" id="QJA70215.1"/>
    </source>
</evidence>
<feature type="domain" description="Phage replisome organiser N-terminal" evidence="1">
    <location>
        <begin position="36"/>
        <end position="123"/>
    </location>
</feature>
<sequence length="248" mass="29044">MSETEERKVSKMWIPFWVDKWLFGSTRIELAPDERSVWLDLLAIASKNDGYIRANATTPYPESQLAGLLVIEVELLKRTIEKCIKYNKISLTKEGTYFVDNWDKYQLSKRHQRRLKNKIKENKIKDNSIEEYRRVKESSQTDTVSSKAAIKEFFAYYCSALKSKGWIKRDLQLNHTRRRVIEQRLKDGYTLADLKACVDAFVADDWDRRGEFIELSYVIGLVRGVNMADKWLNKGEKPKKPRNPLAEA</sequence>
<gene>
    <name evidence="2" type="ORF">MM415A03888_0009</name>
</gene>
<dbReference type="EMBL" id="MT141773">
    <property type="protein sequence ID" value="QJA70215.1"/>
    <property type="molecule type" value="Genomic_DNA"/>
</dbReference>
<dbReference type="Pfam" id="PF09681">
    <property type="entry name" value="Phage_rep_org_N"/>
    <property type="match status" value="1"/>
</dbReference>
<accession>A0A6M3JM83</accession>
<name>A0A6M3JM83_9ZZZZ</name>
<evidence type="ECO:0000259" key="1">
    <source>
        <dbReference type="Pfam" id="PF09681"/>
    </source>
</evidence>
<dbReference type="AlphaFoldDB" id="A0A6M3JM83"/>
<dbReference type="InterPro" id="IPR010056">
    <property type="entry name" value="Phage_rep_org__N"/>
</dbReference>
<organism evidence="2">
    <name type="scientific">viral metagenome</name>
    <dbReference type="NCBI Taxonomy" id="1070528"/>
    <lineage>
        <taxon>unclassified sequences</taxon>
        <taxon>metagenomes</taxon>
        <taxon>organismal metagenomes</taxon>
    </lineage>
</organism>
<protein>
    <submittedName>
        <fullName evidence="2">Putative DNA replication protein</fullName>
    </submittedName>
</protein>
<reference evidence="2" key="1">
    <citation type="submission" date="2020-03" db="EMBL/GenBank/DDBJ databases">
        <title>The deep terrestrial virosphere.</title>
        <authorList>
            <person name="Holmfeldt K."/>
            <person name="Nilsson E."/>
            <person name="Simone D."/>
            <person name="Lopez-Fernandez M."/>
            <person name="Wu X."/>
            <person name="de Brujin I."/>
            <person name="Lundin D."/>
            <person name="Andersson A."/>
            <person name="Bertilsson S."/>
            <person name="Dopson M."/>
        </authorList>
    </citation>
    <scope>NUCLEOTIDE SEQUENCE</scope>
    <source>
        <strain evidence="2">MM415A03888</strain>
    </source>
</reference>
<proteinExistence type="predicted"/>